<proteinExistence type="predicted"/>
<keyword evidence="2" id="KW-1185">Reference proteome</keyword>
<accession>A0ACA9L1N6</accession>
<reference evidence="1" key="1">
    <citation type="submission" date="2021-06" db="EMBL/GenBank/DDBJ databases">
        <authorList>
            <person name="Kallberg Y."/>
            <person name="Tangrot J."/>
            <person name="Rosling A."/>
        </authorList>
    </citation>
    <scope>NUCLEOTIDE SEQUENCE</scope>
    <source>
        <strain evidence="1">28 12/20/2015</strain>
    </source>
</reference>
<organism evidence="1 2">
    <name type="scientific">Cetraspora pellucida</name>
    <dbReference type="NCBI Taxonomy" id="1433469"/>
    <lineage>
        <taxon>Eukaryota</taxon>
        <taxon>Fungi</taxon>
        <taxon>Fungi incertae sedis</taxon>
        <taxon>Mucoromycota</taxon>
        <taxon>Glomeromycotina</taxon>
        <taxon>Glomeromycetes</taxon>
        <taxon>Diversisporales</taxon>
        <taxon>Gigasporaceae</taxon>
        <taxon>Cetraspora</taxon>
    </lineage>
</organism>
<feature type="non-terminal residue" evidence="1">
    <location>
        <position position="1"/>
    </location>
</feature>
<comment type="caution">
    <text evidence="1">The sequence shown here is derived from an EMBL/GenBank/DDBJ whole genome shotgun (WGS) entry which is preliminary data.</text>
</comment>
<protein>
    <submittedName>
        <fullName evidence="1">16493_t:CDS:1</fullName>
    </submittedName>
</protein>
<name>A0ACA9L1N6_9GLOM</name>
<evidence type="ECO:0000313" key="2">
    <source>
        <dbReference type="Proteomes" id="UP000789366"/>
    </source>
</evidence>
<dbReference type="EMBL" id="CAJVPW010002332">
    <property type="protein sequence ID" value="CAG8503856.1"/>
    <property type="molecule type" value="Genomic_DNA"/>
</dbReference>
<evidence type="ECO:0000313" key="1">
    <source>
        <dbReference type="EMBL" id="CAG8503856.1"/>
    </source>
</evidence>
<gene>
    <name evidence="1" type="ORF">SPELUC_LOCUS3142</name>
</gene>
<dbReference type="Proteomes" id="UP000789366">
    <property type="component" value="Unassembled WGS sequence"/>
</dbReference>
<sequence length="247" mass="26623">SAVGILDISDILGNFGICADIPLVTVADIFVIVLADIFAVVTVSVFVAVSAIVLAVVIADMLVAVTAIVFVVATVVLVVIVVVLVVVAAVVLVVVAAVVVLVALIRYELKMKISKKLLCEKLLFTKVTQIGAKTSQILINLATFQDMRLEVGGRQEWHAVILEFMLVRIAWNEGEGATREAFTYTSSGGRDLKGTKSNSKNLRTASQLKDQELVVSNLVLKISCETKRPIHVIQGFRLDNEYASEEG</sequence>